<reference evidence="13 14" key="1">
    <citation type="submission" date="2019-01" db="EMBL/GenBank/DDBJ databases">
        <title>Nocardioides guangzhouensis sp. nov., an actinobacterium isolated from soil.</title>
        <authorList>
            <person name="Fu Y."/>
            <person name="Cai Y."/>
            <person name="Lin Z."/>
            <person name="Chen P."/>
        </authorList>
    </citation>
    <scope>NUCLEOTIDE SEQUENCE [LARGE SCALE GENOMIC DNA]</scope>
    <source>
        <strain evidence="13 14">NBRC 105384</strain>
    </source>
</reference>
<proteinExistence type="predicted"/>
<dbReference type="SUPFAM" id="SSF55874">
    <property type="entry name" value="ATPase domain of HSP90 chaperone/DNA topoisomerase II/histidine kinase"/>
    <property type="match status" value="1"/>
</dbReference>
<dbReference type="InterPro" id="IPR005467">
    <property type="entry name" value="His_kinase_dom"/>
</dbReference>
<dbReference type="GO" id="GO:0000156">
    <property type="term" value="F:phosphorelay response regulator activity"/>
    <property type="evidence" value="ECO:0007669"/>
    <property type="project" value="TreeGrafter"/>
</dbReference>
<dbReference type="PROSITE" id="PS50109">
    <property type="entry name" value="HIS_KIN"/>
    <property type="match status" value="1"/>
</dbReference>
<dbReference type="AlphaFoldDB" id="A0A4Q5IWT6"/>
<evidence type="ECO:0000259" key="12">
    <source>
        <dbReference type="PROSITE" id="PS50109"/>
    </source>
</evidence>
<keyword evidence="9" id="KW-0902">Two-component regulatory system</keyword>
<dbReference type="PANTHER" id="PTHR42878:SF7">
    <property type="entry name" value="SENSOR HISTIDINE KINASE GLRK"/>
    <property type="match status" value="1"/>
</dbReference>
<protein>
    <recommendedName>
        <fullName evidence="10">Sensor-like histidine kinase SenX3</fullName>
        <ecNumber evidence="3">2.7.13.3</ecNumber>
    </recommendedName>
</protein>
<evidence type="ECO:0000256" key="5">
    <source>
        <dbReference type="ARBA" id="ARBA00022679"/>
    </source>
</evidence>
<feature type="domain" description="Histidine kinase" evidence="12">
    <location>
        <begin position="113"/>
        <end position="323"/>
    </location>
</feature>
<keyword evidence="7 13" id="KW-0418">Kinase</keyword>
<evidence type="ECO:0000256" key="11">
    <source>
        <dbReference type="SAM" id="MobiDB-lite"/>
    </source>
</evidence>
<keyword evidence="6" id="KW-0547">Nucleotide-binding</keyword>
<evidence type="ECO:0000256" key="8">
    <source>
        <dbReference type="ARBA" id="ARBA00022840"/>
    </source>
</evidence>
<dbReference type="EC" id="2.7.13.3" evidence="3"/>
<dbReference type="SUPFAM" id="SSF47384">
    <property type="entry name" value="Homodimeric domain of signal transducing histidine kinase"/>
    <property type="match status" value="1"/>
</dbReference>
<dbReference type="InterPro" id="IPR036097">
    <property type="entry name" value="HisK_dim/P_sf"/>
</dbReference>
<evidence type="ECO:0000256" key="2">
    <source>
        <dbReference type="ARBA" id="ARBA00004236"/>
    </source>
</evidence>
<dbReference type="Pfam" id="PF00512">
    <property type="entry name" value="HisKA"/>
    <property type="match status" value="1"/>
</dbReference>
<dbReference type="InterPro" id="IPR003661">
    <property type="entry name" value="HisK_dim/P_dom"/>
</dbReference>
<gene>
    <name evidence="13" type="ORF">ETU37_16830</name>
</gene>
<keyword evidence="14" id="KW-1185">Reference proteome</keyword>
<comment type="subcellular location">
    <subcellularLocation>
        <location evidence="2">Cell membrane</location>
    </subcellularLocation>
</comment>
<dbReference type="SMART" id="SM00387">
    <property type="entry name" value="HATPase_c"/>
    <property type="match status" value="1"/>
</dbReference>
<keyword evidence="5" id="KW-0808">Transferase</keyword>
<evidence type="ECO:0000256" key="3">
    <source>
        <dbReference type="ARBA" id="ARBA00012438"/>
    </source>
</evidence>
<dbReference type="GO" id="GO:0000155">
    <property type="term" value="F:phosphorelay sensor kinase activity"/>
    <property type="evidence" value="ECO:0007669"/>
    <property type="project" value="InterPro"/>
</dbReference>
<dbReference type="GO" id="GO:0030295">
    <property type="term" value="F:protein kinase activator activity"/>
    <property type="evidence" value="ECO:0007669"/>
    <property type="project" value="TreeGrafter"/>
</dbReference>
<dbReference type="Pfam" id="PF02518">
    <property type="entry name" value="HATPase_c"/>
    <property type="match status" value="1"/>
</dbReference>
<evidence type="ECO:0000256" key="7">
    <source>
        <dbReference type="ARBA" id="ARBA00022777"/>
    </source>
</evidence>
<dbReference type="GO" id="GO:0005524">
    <property type="term" value="F:ATP binding"/>
    <property type="evidence" value="ECO:0007669"/>
    <property type="project" value="UniProtKB-KW"/>
</dbReference>
<dbReference type="InterPro" id="IPR050351">
    <property type="entry name" value="BphY/WalK/GraS-like"/>
</dbReference>
<keyword evidence="8" id="KW-0067">ATP-binding</keyword>
<comment type="caution">
    <text evidence="13">The sequence shown here is derived from an EMBL/GenBank/DDBJ whole genome shotgun (WGS) entry which is preliminary data.</text>
</comment>
<feature type="compositionally biased region" description="Basic and acidic residues" evidence="11">
    <location>
        <begin position="36"/>
        <end position="52"/>
    </location>
</feature>
<accession>A0A4Q5IWT6</accession>
<dbReference type="InterPro" id="IPR003594">
    <property type="entry name" value="HATPase_dom"/>
</dbReference>
<feature type="region of interest" description="Disordered" evidence="11">
    <location>
        <begin position="1"/>
        <end position="89"/>
    </location>
</feature>
<name>A0A4Q5IWT6_9ACTN</name>
<dbReference type="EMBL" id="SDPU01000030">
    <property type="protein sequence ID" value="RYU10433.1"/>
    <property type="molecule type" value="Genomic_DNA"/>
</dbReference>
<dbReference type="GO" id="GO:0005886">
    <property type="term" value="C:plasma membrane"/>
    <property type="evidence" value="ECO:0007669"/>
    <property type="project" value="UniProtKB-SubCell"/>
</dbReference>
<evidence type="ECO:0000256" key="6">
    <source>
        <dbReference type="ARBA" id="ARBA00022741"/>
    </source>
</evidence>
<dbReference type="GO" id="GO:0007234">
    <property type="term" value="P:osmosensory signaling via phosphorelay pathway"/>
    <property type="evidence" value="ECO:0007669"/>
    <property type="project" value="TreeGrafter"/>
</dbReference>
<comment type="catalytic activity">
    <reaction evidence="1">
        <text>ATP + protein L-histidine = ADP + protein N-phospho-L-histidine.</text>
        <dbReference type="EC" id="2.7.13.3"/>
    </reaction>
</comment>
<evidence type="ECO:0000256" key="10">
    <source>
        <dbReference type="ARBA" id="ARBA00039401"/>
    </source>
</evidence>
<sequence>MLPEPVGDGRLPTGALRRRDRHDRPQARGAPLPRDAVPREVHGPGARPRDRPLLGTLRRNAVRRTAGRDPRRRPGRALVTSPADPDREREDALLDAVGALLRSNDDLASFAARVAHDLRSPLGAIIGQLQLADGLLDPDVPERTLAAVRAALGAAERMRRTVDDVLAYATLDLRPRTEPVDVAAVVRQVVGDLEARIREAGGTVEAPASLVVDSDPTLLAMLVQNLVQNALVHAGPAPHVVVDVGTVDDAGWWLEVHDDGLGVPADKRSWVFEPLARGSGASGSTGTGLATCARVAEALGGTIAVGDSHLGGAAFRVAVPAVLPR</sequence>
<dbReference type="Gene3D" id="3.30.565.10">
    <property type="entry name" value="Histidine kinase-like ATPase, C-terminal domain"/>
    <property type="match status" value="1"/>
</dbReference>
<dbReference type="InterPro" id="IPR004358">
    <property type="entry name" value="Sig_transdc_His_kin-like_C"/>
</dbReference>
<dbReference type="Gene3D" id="1.10.287.130">
    <property type="match status" value="1"/>
</dbReference>
<keyword evidence="4" id="KW-0597">Phosphoprotein</keyword>
<dbReference type="CDD" id="cd00082">
    <property type="entry name" value="HisKA"/>
    <property type="match status" value="1"/>
</dbReference>
<organism evidence="13 14">
    <name type="scientific">Nocardioides iriomotensis</name>
    <dbReference type="NCBI Taxonomy" id="715784"/>
    <lineage>
        <taxon>Bacteria</taxon>
        <taxon>Bacillati</taxon>
        <taxon>Actinomycetota</taxon>
        <taxon>Actinomycetes</taxon>
        <taxon>Propionibacteriales</taxon>
        <taxon>Nocardioidaceae</taxon>
        <taxon>Nocardioides</taxon>
    </lineage>
</organism>
<evidence type="ECO:0000256" key="9">
    <source>
        <dbReference type="ARBA" id="ARBA00023012"/>
    </source>
</evidence>
<dbReference type="InterPro" id="IPR036890">
    <property type="entry name" value="HATPase_C_sf"/>
</dbReference>
<dbReference type="PRINTS" id="PR00344">
    <property type="entry name" value="BCTRLSENSOR"/>
</dbReference>
<dbReference type="SMART" id="SM00388">
    <property type="entry name" value="HisKA"/>
    <property type="match status" value="1"/>
</dbReference>
<evidence type="ECO:0000313" key="13">
    <source>
        <dbReference type="EMBL" id="RYU10433.1"/>
    </source>
</evidence>
<evidence type="ECO:0000313" key="14">
    <source>
        <dbReference type="Proteomes" id="UP000291189"/>
    </source>
</evidence>
<dbReference type="PANTHER" id="PTHR42878">
    <property type="entry name" value="TWO-COMPONENT HISTIDINE KINASE"/>
    <property type="match status" value="1"/>
</dbReference>
<evidence type="ECO:0000256" key="1">
    <source>
        <dbReference type="ARBA" id="ARBA00000085"/>
    </source>
</evidence>
<dbReference type="Proteomes" id="UP000291189">
    <property type="component" value="Unassembled WGS sequence"/>
</dbReference>
<dbReference type="OrthoDB" id="9808408at2"/>
<evidence type="ECO:0000256" key="4">
    <source>
        <dbReference type="ARBA" id="ARBA00022553"/>
    </source>
</evidence>